<dbReference type="InterPro" id="IPR041489">
    <property type="entry name" value="PDZ_6"/>
</dbReference>
<dbReference type="EMBL" id="HBHJ01005616">
    <property type="protein sequence ID" value="CAD9668687.1"/>
    <property type="molecule type" value="Transcribed_RNA"/>
</dbReference>
<evidence type="ECO:0000256" key="1">
    <source>
        <dbReference type="SAM" id="MobiDB-lite"/>
    </source>
</evidence>
<dbReference type="PROSITE" id="PS50106">
    <property type="entry name" value="PDZ"/>
    <property type="match status" value="1"/>
</dbReference>
<name>A0A7S2REB8_9STRA</name>
<feature type="compositionally biased region" description="Polar residues" evidence="1">
    <location>
        <begin position="119"/>
        <end position="128"/>
    </location>
</feature>
<dbReference type="Gene3D" id="2.30.42.10">
    <property type="match status" value="1"/>
</dbReference>
<protein>
    <recommendedName>
        <fullName evidence="2">PDZ domain-containing protein</fullName>
    </recommendedName>
</protein>
<accession>A0A7S2REB8</accession>
<dbReference type="InterPro" id="IPR001478">
    <property type="entry name" value="PDZ"/>
</dbReference>
<dbReference type="CDD" id="cd00136">
    <property type="entry name" value="PDZ_canonical"/>
    <property type="match status" value="1"/>
</dbReference>
<organism evidence="3">
    <name type="scientific">Rhizochromulina marina</name>
    <dbReference type="NCBI Taxonomy" id="1034831"/>
    <lineage>
        <taxon>Eukaryota</taxon>
        <taxon>Sar</taxon>
        <taxon>Stramenopiles</taxon>
        <taxon>Ochrophyta</taxon>
        <taxon>Dictyochophyceae</taxon>
        <taxon>Rhizochromulinales</taxon>
        <taxon>Rhizochromulina</taxon>
    </lineage>
</organism>
<dbReference type="InterPro" id="IPR036034">
    <property type="entry name" value="PDZ_sf"/>
</dbReference>
<feature type="region of interest" description="Disordered" evidence="1">
    <location>
        <begin position="114"/>
        <end position="157"/>
    </location>
</feature>
<evidence type="ECO:0000259" key="2">
    <source>
        <dbReference type="PROSITE" id="PS50106"/>
    </source>
</evidence>
<dbReference type="SMART" id="SM00228">
    <property type="entry name" value="PDZ"/>
    <property type="match status" value="1"/>
</dbReference>
<reference evidence="3" key="1">
    <citation type="submission" date="2021-01" db="EMBL/GenBank/DDBJ databases">
        <authorList>
            <person name="Corre E."/>
            <person name="Pelletier E."/>
            <person name="Niang G."/>
            <person name="Scheremetjew M."/>
            <person name="Finn R."/>
            <person name="Kale V."/>
            <person name="Holt S."/>
            <person name="Cochrane G."/>
            <person name="Meng A."/>
            <person name="Brown T."/>
            <person name="Cohen L."/>
        </authorList>
    </citation>
    <scope>NUCLEOTIDE SEQUENCE</scope>
    <source>
        <strain evidence="3">CCMP1243</strain>
    </source>
</reference>
<feature type="domain" description="PDZ" evidence="2">
    <location>
        <begin position="35"/>
        <end position="117"/>
    </location>
</feature>
<sequence>MAATPVAVSLMQEEVQFAGDHITWERAEAQEGDGVLRFDWDDEMWLGIMIFNPNENSGLIVTSVEPGGLAARYGVKLGDKLTEINGRLVPEDYSDQQVAELLFNIPRPVALGFRPRQRPMSSATSSPMRQKPDVPDIPEVPPDLPLNAGVPIRRKSV</sequence>
<gene>
    <name evidence="3" type="ORF">RMAR1173_LOCUS3695</name>
</gene>
<evidence type="ECO:0000313" key="3">
    <source>
        <dbReference type="EMBL" id="CAD9668687.1"/>
    </source>
</evidence>
<dbReference type="SUPFAM" id="SSF50156">
    <property type="entry name" value="PDZ domain-like"/>
    <property type="match status" value="1"/>
</dbReference>
<proteinExistence type="predicted"/>
<dbReference type="Pfam" id="PF17820">
    <property type="entry name" value="PDZ_6"/>
    <property type="match status" value="1"/>
</dbReference>
<dbReference type="AlphaFoldDB" id="A0A7S2REB8"/>